<accession>G0A3T0</accession>
<proteinExistence type="predicted"/>
<dbReference type="STRING" id="857087.Metme_4354"/>
<sequence length="173" mass="19898">MPNSKKHPGGRPSAYQEEYAELAYNYCLLGATDAQLGEFFKVSARTINTWKKQHPEFAQALLDGKTAADAKVANSLFNRATGFSHPETKVNVYEGEVIKTEITKHYAPDTTACIFWMKNRQPDKWRDKVEVEDTSLKADPEMMERLAIEFEDRMKKARERQRLVLIERGIIEN</sequence>
<reference evidence="2" key="3">
    <citation type="submission" date="2011-05" db="EMBL/GenBank/DDBJ databases">
        <title>Complete sequence of Methylomonas methanica MC09.</title>
        <authorList>
            <consortium name="US DOE Joint Genome Institute"/>
            <person name="Lucas S."/>
            <person name="Han J."/>
            <person name="Lapidus A."/>
            <person name="Cheng J.-F."/>
            <person name="Goodwin L."/>
            <person name="Pitluck S."/>
            <person name="Peters L."/>
            <person name="Mikhailova N."/>
            <person name="Teshima H."/>
            <person name="Han C."/>
            <person name="Tapia R."/>
            <person name="Land M."/>
            <person name="Hauser L."/>
            <person name="Kyrpides N."/>
            <person name="Ivanova N."/>
            <person name="Pagani I."/>
            <person name="Stein L."/>
            <person name="Woyke T."/>
        </authorList>
    </citation>
    <scope>NUCLEOTIDE SEQUENCE [LARGE SCALE GENOMIC DNA]</scope>
    <source>
        <strain evidence="2">MC09</strain>
    </source>
</reference>
<keyword evidence="2" id="KW-1185">Reference proteome</keyword>
<gene>
    <name evidence="1" type="ordered locus">Metme_4354</name>
</gene>
<reference key="2">
    <citation type="submission" date="2011-05" db="EMBL/GenBank/DDBJ databases">
        <title>Complete genome sequence of the aerobic marine methanotroph Methylomonas methanica MC09.</title>
        <authorList>
            <person name="Boden R."/>
            <person name="Cunliffe M."/>
            <person name="Scanlan J."/>
            <person name="Moussard H."/>
            <person name="Kits K.D."/>
            <person name="Klotz M."/>
            <person name="Jetten M."/>
            <person name="Vuilleumier S."/>
            <person name="Han J."/>
            <person name="Peters L."/>
            <person name="Mikhailova N."/>
            <person name="Teshima H."/>
            <person name="Tapia R."/>
            <person name="Kyrpides N."/>
            <person name="Ivanova N."/>
            <person name="Pagani I."/>
            <person name="Cheng J.-F."/>
            <person name="Goodwin L."/>
            <person name="Han C."/>
            <person name="Hauser L."/>
            <person name="Land M."/>
            <person name="Lapidus A."/>
            <person name="Lucas S."/>
            <person name="Pitluck S."/>
            <person name="Woyke T."/>
            <person name="Stein L.Y."/>
            <person name="Murrell C."/>
        </authorList>
    </citation>
    <scope>NUCLEOTIDE SEQUENCE</scope>
    <source>
        <strain>MC09</strain>
    </source>
</reference>
<dbReference type="eggNOG" id="COG2963">
    <property type="taxonomic scope" value="Bacteria"/>
</dbReference>
<protein>
    <recommendedName>
        <fullName evidence="3">Terminase</fullName>
    </recommendedName>
</protein>
<dbReference type="RefSeq" id="WP_013820915.1">
    <property type="nucleotide sequence ID" value="NC_015572.1"/>
</dbReference>
<evidence type="ECO:0000313" key="2">
    <source>
        <dbReference type="Proteomes" id="UP000008888"/>
    </source>
</evidence>
<evidence type="ECO:0008006" key="3">
    <source>
        <dbReference type="Google" id="ProtNLM"/>
    </source>
</evidence>
<dbReference type="HOGENOM" id="CLU_120879_1_0_6"/>
<dbReference type="AlphaFoldDB" id="G0A3T0"/>
<dbReference type="EMBL" id="CP002738">
    <property type="protein sequence ID" value="AEG02702.1"/>
    <property type="molecule type" value="Genomic_DNA"/>
</dbReference>
<organism evidence="1 2">
    <name type="scientific">Methylomonas methanica (strain DSM 25384 / MC09)</name>
    <dbReference type="NCBI Taxonomy" id="857087"/>
    <lineage>
        <taxon>Bacteria</taxon>
        <taxon>Pseudomonadati</taxon>
        <taxon>Pseudomonadota</taxon>
        <taxon>Gammaproteobacteria</taxon>
        <taxon>Methylococcales</taxon>
        <taxon>Methylococcaceae</taxon>
        <taxon>Methylomonas</taxon>
    </lineage>
</organism>
<dbReference type="OrthoDB" id="5868871at2"/>
<reference evidence="1 2" key="1">
    <citation type="journal article" date="2011" name="J. Bacteriol.">
        <title>Complete Genome Sequence of the Aerobic Marine Methanotroph Methylomonas methanica MC09.</title>
        <authorList>
            <person name="Boden R."/>
            <person name="Cunliffe M."/>
            <person name="Scanlan J."/>
            <person name="Moussard H."/>
            <person name="Kits K.D."/>
            <person name="Klotz M.G."/>
            <person name="Jetten M.S."/>
            <person name="Vuilleumier S."/>
            <person name="Han J."/>
            <person name="Peters L."/>
            <person name="Mikhailova N."/>
            <person name="Teshima H."/>
            <person name="Tapia R."/>
            <person name="Kyrpides N."/>
            <person name="Ivanova N."/>
            <person name="Pagani I."/>
            <person name="Cheng J.F."/>
            <person name="Goodwin L."/>
            <person name="Han C."/>
            <person name="Hauser L."/>
            <person name="Land M.L."/>
            <person name="Lapidus A."/>
            <person name="Lucas S."/>
            <person name="Pitluck S."/>
            <person name="Woyke T."/>
            <person name="Stein L."/>
            <person name="Murrell J.C."/>
        </authorList>
    </citation>
    <scope>NUCLEOTIDE SEQUENCE [LARGE SCALE GENOMIC DNA]</scope>
    <source>
        <strain evidence="1 2">MC09</strain>
    </source>
</reference>
<evidence type="ECO:0000313" key="1">
    <source>
        <dbReference type="EMBL" id="AEG02702.1"/>
    </source>
</evidence>
<dbReference type="KEGG" id="mmt:Metme_4354"/>
<dbReference type="Proteomes" id="UP000008888">
    <property type="component" value="Chromosome"/>
</dbReference>
<name>G0A3T0_METMM</name>